<evidence type="ECO:0000259" key="4">
    <source>
        <dbReference type="PROSITE" id="PS50043"/>
    </source>
</evidence>
<evidence type="ECO:0000256" key="2">
    <source>
        <dbReference type="ARBA" id="ARBA00023125"/>
    </source>
</evidence>
<dbReference type="OrthoDB" id="4811808at2"/>
<dbReference type="PRINTS" id="PR00038">
    <property type="entry name" value="HTHLUXR"/>
</dbReference>
<dbReference type="Pfam" id="PF00196">
    <property type="entry name" value="GerE"/>
    <property type="match status" value="1"/>
</dbReference>
<dbReference type="InterPro" id="IPR036388">
    <property type="entry name" value="WH-like_DNA-bd_sf"/>
</dbReference>
<dbReference type="GO" id="GO:0006355">
    <property type="term" value="P:regulation of DNA-templated transcription"/>
    <property type="evidence" value="ECO:0007669"/>
    <property type="project" value="InterPro"/>
</dbReference>
<dbReference type="SUPFAM" id="SSF46894">
    <property type="entry name" value="C-terminal effector domain of the bipartite response regulators"/>
    <property type="match status" value="1"/>
</dbReference>
<dbReference type="CDD" id="cd06170">
    <property type="entry name" value="LuxR_C_like"/>
    <property type="match status" value="1"/>
</dbReference>
<feature type="domain" description="HTH luxR-type" evidence="4">
    <location>
        <begin position="759"/>
        <end position="824"/>
    </location>
</feature>
<dbReference type="AlphaFoldDB" id="A0A5A7S6B5"/>
<keyword evidence="1" id="KW-0805">Transcription regulation</keyword>
<dbReference type="Proteomes" id="UP000322244">
    <property type="component" value="Unassembled WGS sequence"/>
</dbReference>
<dbReference type="SMART" id="SM00421">
    <property type="entry name" value="HTH_LUXR"/>
    <property type="match status" value="1"/>
</dbReference>
<reference evidence="5 6" key="1">
    <citation type="submission" date="2019-07" db="EMBL/GenBank/DDBJ databases">
        <title>Rhodococcus cavernicolus sp. nov., isolated from a cave.</title>
        <authorList>
            <person name="Lee S.D."/>
        </authorList>
    </citation>
    <scope>NUCLEOTIDE SEQUENCE [LARGE SCALE GENOMIC DNA]</scope>
    <source>
        <strain evidence="5 6">C1-24</strain>
    </source>
</reference>
<dbReference type="InterPro" id="IPR000792">
    <property type="entry name" value="Tscrpt_reg_LuxR_C"/>
</dbReference>
<dbReference type="GO" id="GO:0003677">
    <property type="term" value="F:DNA binding"/>
    <property type="evidence" value="ECO:0007669"/>
    <property type="project" value="UniProtKB-KW"/>
</dbReference>
<evidence type="ECO:0000313" key="6">
    <source>
        <dbReference type="Proteomes" id="UP000322244"/>
    </source>
</evidence>
<evidence type="ECO:0000256" key="1">
    <source>
        <dbReference type="ARBA" id="ARBA00023015"/>
    </source>
</evidence>
<dbReference type="RefSeq" id="WP_149431940.1">
    <property type="nucleotide sequence ID" value="NZ_VLNY01000010.1"/>
</dbReference>
<dbReference type="SUPFAM" id="SSF52540">
    <property type="entry name" value="P-loop containing nucleoside triphosphate hydrolases"/>
    <property type="match status" value="1"/>
</dbReference>
<dbReference type="Gene3D" id="1.10.10.10">
    <property type="entry name" value="Winged helix-like DNA-binding domain superfamily/Winged helix DNA-binding domain"/>
    <property type="match status" value="1"/>
</dbReference>
<name>A0A5A7S6B5_9NOCA</name>
<dbReference type="InterPro" id="IPR027417">
    <property type="entry name" value="P-loop_NTPase"/>
</dbReference>
<comment type="caution">
    <text evidence="5">The sequence shown here is derived from an EMBL/GenBank/DDBJ whole genome shotgun (WGS) entry which is preliminary data.</text>
</comment>
<dbReference type="PANTHER" id="PTHR44688">
    <property type="entry name" value="DNA-BINDING TRANSCRIPTIONAL ACTIVATOR DEVR_DOSR"/>
    <property type="match status" value="1"/>
</dbReference>
<accession>A0A5A7S6B5</accession>
<keyword evidence="3" id="KW-0804">Transcription</keyword>
<proteinExistence type="predicted"/>
<keyword evidence="6" id="KW-1185">Reference proteome</keyword>
<gene>
    <name evidence="5" type="ORF">FOY51_19575</name>
</gene>
<dbReference type="PROSITE" id="PS50043">
    <property type="entry name" value="HTH_LUXR_2"/>
    <property type="match status" value="1"/>
</dbReference>
<dbReference type="PANTHER" id="PTHR44688:SF16">
    <property type="entry name" value="DNA-BINDING TRANSCRIPTIONAL ACTIVATOR DEVR_DOSR"/>
    <property type="match status" value="1"/>
</dbReference>
<evidence type="ECO:0000313" key="5">
    <source>
        <dbReference type="EMBL" id="KAA0021436.1"/>
    </source>
</evidence>
<evidence type="ECO:0000256" key="3">
    <source>
        <dbReference type="ARBA" id="ARBA00023163"/>
    </source>
</evidence>
<keyword evidence="2" id="KW-0238">DNA-binding</keyword>
<dbReference type="EMBL" id="VLNY01000010">
    <property type="protein sequence ID" value="KAA0021436.1"/>
    <property type="molecule type" value="Genomic_DNA"/>
</dbReference>
<dbReference type="InterPro" id="IPR016032">
    <property type="entry name" value="Sig_transdc_resp-reg_C-effctor"/>
</dbReference>
<protein>
    <submittedName>
        <fullName evidence="5">LuxR family transcriptional regulator</fullName>
    </submittedName>
</protein>
<organism evidence="5 6">
    <name type="scientific">Antrihabitans cavernicola</name>
    <dbReference type="NCBI Taxonomy" id="2495913"/>
    <lineage>
        <taxon>Bacteria</taxon>
        <taxon>Bacillati</taxon>
        <taxon>Actinomycetota</taxon>
        <taxon>Actinomycetes</taxon>
        <taxon>Mycobacteriales</taxon>
        <taxon>Nocardiaceae</taxon>
        <taxon>Antrihabitans</taxon>
    </lineage>
</organism>
<sequence>MANAVTITAQAGLAEVYREVASATGSTVVLVRGTAQSGKTALLEGVRGRLRADGVALSSDDGQSVTSVADGAAVVVDDAHALTPDRLSALTTLIEHGNAVVVLASEPRPHNRALRALVSTVSARGRIFDLRPLSSAEIITAGRELGIAVSAQLAQTIHDITGGTNNGVLAALDAARADIANADARTVTAAVGRWVASILKSHAPELLSTLALTAVGCGLDPADVAAVAEVDDDRARDLIDRVRACGLVTEPDLLLPIAAEPLRTVSGERKYLAVQQRLFDVQFDAGGLRLHTAMGLAETGLRDARLGAFLRAGAHRSELFSAARMYAAAALAGADRDSMAVRHSVAAVVSGDLTTATSLAEGVLTATDVSTSDLSTAVAVLAGISAYRGVLTRSAELYRWLGPERSGAVSGVAAAVMVAVGDSTAAAAFMAAGAAGPPTDAVAGAAQLGAAMVASISTPGVASAGALGRAATTLTGTDAASFVPGSAASVAVLACLHIGDLTRAQDIVTRAVAADRPGSLTWCHHQLLTAWTAMLAGDDQGAHAIVDTIDADGLGPRNALFANAIRVGLARRAGDHGGLSAAWGSAVRMLHDVSPDLFMLLPLGELWLGGIRLGESGTIAHVIDEAAQVLRNLGEPALWSNTFHWYGVQAAILAAEPTDMLPHAEALKAAAATGDSYAAALAGAGGAWLRVLQDRPDAVEVQQFANTLGRIGLSWDGARLASEAALRVSDTAQATALLQVARGLRQDTRKPVTAGEAAPRAVGAALTDREVEVADLLVLGLTYREMGARLFISAKTVEHHVARIRRRLSAGSRSEMLSLLRAMGYGKTDEVLAR</sequence>